<dbReference type="AlphaFoldDB" id="A0A1I2LAQ6"/>
<dbReference type="EMBL" id="FONV01000020">
    <property type="protein sequence ID" value="SFF75539.1"/>
    <property type="molecule type" value="Genomic_DNA"/>
</dbReference>
<protein>
    <submittedName>
        <fullName evidence="2">Uncharacterized protein</fullName>
    </submittedName>
</protein>
<gene>
    <name evidence="2" type="ORF">SAMN05421541_120133</name>
</gene>
<dbReference type="OrthoDB" id="3290784at2"/>
<organism evidence="2 3">
    <name type="scientific">Actinoplanes philippinensis</name>
    <dbReference type="NCBI Taxonomy" id="35752"/>
    <lineage>
        <taxon>Bacteria</taxon>
        <taxon>Bacillati</taxon>
        <taxon>Actinomycetota</taxon>
        <taxon>Actinomycetes</taxon>
        <taxon>Micromonosporales</taxon>
        <taxon>Micromonosporaceae</taxon>
        <taxon>Actinoplanes</taxon>
    </lineage>
</organism>
<feature type="transmembrane region" description="Helical" evidence="1">
    <location>
        <begin position="53"/>
        <end position="75"/>
    </location>
</feature>
<accession>A0A1I2LAQ6</accession>
<evidence type="ECO:0000313" key="2">
    <source>
        <dbReference type="EMBL" id="SFF75539.1"/>
    </source>
</evidence>
<reference evidence="2 3" key="1">
    <citation type="submission" date="2016-10" db="EMBL/GenBank/DDBJ databases">
        <authorList>
            <person name="de Groot N.N."/>
        </authorList>
    </citation>
    <scope>NUCLEOTIDE SEQUENCE [LARGE SCALE GENOMIC DNA]</scope>
    <source>
        <strain evidence="2 3">DSM 43019</strain>
    </source>
</reference>
<keyword evidence="3" id="KW-1185">Reference proteome</keyword>
<evidence type="ECO:0000256" key="1">
    <source>
        <dbReference type="SAM" id="Phobius"/>
    </source>
</evidence>
<dbReference type="Proteomes" id="UP000199645">
    <property type="component" value="Unassembled WGS sequence"/>
</dbReference>
<keyword evidence="1" id="KW-0472">Membrane</keyword>
<dbReference type="STRING" id="35752.SAMN05421541_120133"/>
<keyword evidence="1" id="KW-1133">Transmembrane helix</keyword>
<evidence type="ECO:0000313" key="3">
    <source>
        <dbReference type="Proteomes" id="UP000199645"/>
    </source>
</evidence>
<dbReference type="RefSeq" id="WP_093621266.1">
    <property type="nucleotide sequence ID" value="NZ_BOMT01000094.1"/>
</dbReference>
<keyword evidence="1" id="KW-0812">Transmembrane</keyword>
<name>A0A1I2LAQ6_9ACTN</name>
<sequence length="254" mass="26360">MDERMTDLDRLAVLDPARDREPTPMEWARAEAFVERVLDGTAESAARLPARRWLVAGAAATALGAIAAVAVPALVPGSAERAVASWTAEPTSRTGEQVLPQARACAAGDVAGATTATASDVLLAEQRGEATLLIQRKGGTIVECLMIGDGDRAASMSLIESTYVATLPAGTVNLETMSSYGDGDSQWSNIVGLAAPDVTAVDVRLDSGALLHASVKAGWWAAWWPGPEGGEADALTVIVHAGGRITTHRPSQLP</sequence>
<proteinExistence type="predicted"/>